<evidence type="ECO:0000256" key="12">
    <source>
        <dbReference type="ARBA" id="ARBA00023080"/>
    </source>
</evidence>
<evidence type="ECO:0000256" key="2">
    <source>
        <dbReference type="ARBA" id="ARBA00008142"/>
    </source>
</evidence>
<comment type="function">
    <text evidence="13">Major role in the synthesis of nucleoside triphosphates other than ATP. The ATP gamma phosphate is transferred to the NDP beta phosphate via a ping-pong mechanism, using a phosphorylated active-site intermediate.</text>
</comment>
<evidence type="ECO:0000313" key="18">
    <source>
        <dbReference type="Proteomes" id="UP000510821"/>
    </source>
</evidence>
<keyword evidence="11 13" id="KW-0460">Magnesium</keyword>
<dbReference type="GO" id="GO:0005524">
    <property type="term" value="F:ATP binding"/>
    <property type="evidence" value="ECO:0007669"/>
    <property type="project" value="UniProtKB-UniRule"/>
</dbReference>
<dbReference type="GO" id="GO:0006241">
    <property type="term" value="P:CTP biosynthetic process"/>
    <property type="evidence" value="ECO:0007669"/>
    <property type="project" value="UniProtKB-UniRule"/>
</dbReference>
<keyword evidence="13" id="KW-0963">Cytoplasm</keyword>
<gene>
    <name evidence="13" type="primary">ndk</name>
    <name evidence="17" type="ORF">Sv326_0181</name>
</gene>
<dbReference type="InterPro" id="IPR034907">
    <property type="entry name" value="NDK-like_dom"/>
</dbReference>
<feature type="domain" description="Nucleoside diphosphate kinase-like" evidence="16">
    <location>
        <begin position="1"/>
        <end position="138"/>
    </location>
</feature>
<feature type="binding site" evidence="13 14">
    <location>
        <position position="91"/>
    </location>
    <ligand>
        <name>ATP</name>
        <dbReference type="ChEBI" id="CHEBI:30616"/>
    </ligand>
</feature>
<organism evidence="17 18">
    <name type="scientific">Fermentimicrarchaeum limneticum</name>
    <dbReference type="NCBI Taxonomy" id="2795018"/>
    <lineage>
        <taxon>Archaea</taxon>
        <taxon>Candidatus Micrarchaeota</taxon>
        <taxon>Candidatus Fermentimicrarchaeales</taxon>
        <taxon>Candidatus Fermentimicrarchaeaceae</taxon>
        <taxon>Candidatus Fermentimicrarchaeum</taxon>
    </lineage>
</organism>
<evidence type="ECO:0000256" key="10">
    <source>
        <dbReference type="ARBA" id="ARBA00022840"/>
    </source>
</evidence>
<evidence type="ECO:0000256" key="4">
    <source>
        <dbReference type="ARBA" id="ARBA00017632"/>
    </source>
</evidence>
<feature type="binding site" evidence="13 14">
    <location>
        <position position="112"/>
    </location>
    <ligand>
        <name>ATP</name>
        <dbReference type="ChEBI" id="CHEBI:30616"/>
    </ligand>
</feature>
<dbReference type="InterPro" id="IPR036850">
    <property type="entry name" value="NDK-like_dom_sf"/>
</dbReference>
<comment type="catalytic activity">
    <reaction evidence="13">
        <text>a 2'-deoxyribonucleoside 5'-diphosphate + ATP = a 2'-deoxyribonucleoside 5'-triphosphate + ADP</text>
        <dbReference type="Rhea" id="RHEA:44640"/>
        <dbReference type="ChEBI" id="CHEBI:30616"/>
        <dbReference type="ChEBI" id="CHEBI:61560"/>
        <dbReference type="ChEBI" id="CHEBI:73316"/>
        <dbReference type="ChEBI" id="CHEBI:456216"/>
        <dbReference type="EC" id="2.7.4.6"/>
    </reaction>
</comment>
<keyword evidence="5 13" id="KW-0597">Phosphoprotein</keyword>
<evidence type="ECO:0000256" key="14">
    <source>
        <dbReference type="PROSITE-ProRule" id="PRU00706"/>
    </source>
</evidence>
<keyword evidence="10 13" id="KW-0067">ATP-binding</keyword>
<evidence type="ECO:0000256" key="15">
    <source>
        <dbReference type="RuleBase" id="RU004011"/>
    </source>
</evidence>
<comment type="catalytic activity">
    <reaction evidence="13">
        <text>a ribonucleoside 5'-diphosphate + ATP = a ribonucleoside 5'-triphosphate + ADP</text>
        <dbReference type="Rhea" id="RHEA:18113"/>
        <dbReference type="ChEBI" id="CHEBI:30616"/>
        <dbReference type="ChEBI" id="CHEBI:57930"/>
        <dbReference type="ChEBI" id="CHEBI:61557"/>
        <dbReference type="ChEBI" id="CHEBI:456216"/>
        <dbReference type="EC" id="2.7.4.6"/>
    </reaction>
</comment>
<dbReference type="CDD" id="cd04413">
    <property type="entry name" value="NDPk_I"/>
    <property type="match status" value="1"/>
</dbReference>
<protein>
    <recommendedName>
        <fullName evidence="4 13">Nucleoside diphosphate kinase</fullName>
        <shortName evidence="13">NDK</shortName>
        <shortName evidence="13">NDP kinase</shortName>
        <ecNumber evidence="3 13">2.7.4.6</ecNumber>
    </recommendedName>
    <alternativeName>
        <fullName evidence="13">Nucleoside-2-P kinase</fullName>
    </alternativeName>
</protein>
<dbReference type="EC" id="2.7.4.6" evidence="3 13"/>
<dbReference type="FunFam" id="3.30.70.141:FF:000003">
    <property type="entry name" value="Nucleoside diphosphate kinase"/>
    <property type="match status" value="1"/>
</dbReference>
<comment type="cofactor">
    <cofactor evidence="1 13">
        <name>Mg(2+)</name>
        <dbReference type="ChEBI" id="CHEBI:18420"/>
    </cofactor>
</comment>
<feature type="binding site" evidence="13 14">
    <location>
        <position position="102"/>
    </location>
    <ligand>
        <name>ATP</name>
        <dbReference type="ChEBI" id="CHEBI:30616"/>
    </ligand>
</feature>
<dbReference type="PROSITE" id="PS51374">
    <property type="entry name" value="NDPK_LIKE"/>
    <property type="match status" value="1"/>
</dbReference>
<dbReference type="InterPro" id="IPR001564">
    <property type="entry name" value="Nucleoside_diP_kinase"/>
</dbReference>
<accession>A0A7D6BL03</accession>
<evidence type="ECO:0000256" key="7">
    <source>
        <dbReference type="ARBA" id="ARBA00022723"/>
    </source>
</evidence>
<dbReference type="NCBIfam" id="NF001908">
    <property type="entry name" value="PRK00668.1"/>
    <property type="match status" value="1"/>
</dbReference>
<dbReference type="Gene3D" id="3.30.70.141">
    <property type="entry name" value="Nucleoside diphosphate kinase-like domain"/>
    <property type="match status" value="1"/>
</dbReference>
<feature type="binding site" evidence="13 14">
    <location>
        <position position="85"/>
    </location>
    <ligand>
        <name>ATP</name>
        <dbReference type="ChEBI" id="CHEBI:30616"/>
    </ligand>
</feature>
<evidence type="ECO:0000259" key="16">
    <source>
        <dbReference type="SMART" id="SM00562"/>
    </source>
</evidence>
<dbReference type="Proteomes" id="UP000510821">
    <property type="component" value="Chromosome"/>
</dbReference>
<evidence type="ECO:0000256" key="3">
    <source>
        <dbReference type="ARBA" id="ARBA00012966"/>
    </source>
</evidence>
<reference evidence="18" key="1">
    <citation type="submission" date="2020-07" db="EMBL/GenBank/DDBJ databases">
        <title>Metabolic diversity and evolutionary history of the archaeal phylum ###Micrarchaeota### uncovered from a freshwater lake metagenome.</title>
        <authorList>
            <person name="Kadnikov V.V."/>
            <person name="Savvichev A.S."/>
            <person name="Mardanov A.V."/>
            <person name="Beletsky A.V."/>
            <person name="Chupakov A.V."/>
            <person name="Kokryatskaya N.M."/>
            <person name="Pimenov N.V."/>
            <person name="Ravin N.V."/>
        </authorList>
    </citation>
    <scope>NUCLEOTIDE SEQUENCE [LARGE SCALE GENOMIC DNA]</scope>
</reference>
<dbReference type="PRINTS" id="PR01243">
    <property type="entry name" value="NUCDPKINASE"/>
</dbReference>
<keyword evidence="9 13" id="KW-0418">Kinase</keyword>
<evidence type="ECO:0000256" key="11">
    <source>
        <dbReference type="ARBA" id="ARBA00022842"/>
    </source>
</evidence>
<dbReference type="EMBL" id="CP058998">
    <property type="protein sequence ID" value="QLJ52356.1"/>
    <property type="molecule type" value="Genomic_DNA"/>
</dbReference>
<dbReference type="GO" id="GO:0005737">
    <property type="term" value="C:cytoplasm"/>
    <property type="evidence" value="ECO:0007669"/>
    <property type="project" value="UniProtKB-SubCell"/>
</dbReference>
<keyword evidence="8 13" id="KW-0547">Nucleotide-binding</keyword>
<evidence type="ECO:0000256" key="1">
    <source>
        <dbReference type="ARBA" id="ARBA00001946"/>
    </source>
</evidence>
<dbReference type="GO" id="GO:0006228">
    <property type="term" value="P:UTP biosynthetic process"/>
    <property type="evidence" value="ECO:0007669"/>
    <property type="project" value="UniProtKB-UniRule"/>
</dbReference>
<feature type="binding site" evidence="13 14">
    <location>
        <position position="9"/>
    </location>
    <ligand>
        <name>ATP</name>
        <dbReference type="ChEBI" id="CHEBI:30616"/>
    </ligand>
</feature>
<keyword evidence="12 13" id="KW-0546">Nucleotide metabolism</keyword>
<feature type="active site" description="Pros-phosphohistidine intermediate" evidence="13 14">
    <location>
        <position position="115"/>
    </location>
</feature>
<keyword evidence="6 13" id="KW-0808">Transferase</keyword>
<dbReference type="HAMAP" id="MF_00451">
    <property type="entry name" value="NDP_kinase"/>
    <property type="match status" value="1"/>
</dbReference>
<evidence type="ECO:0000256" key="8">
    <source>
        <dbReference type="ARBA" id="ARBA00022741"/>
    </source>
</evidence>
<dbReference type="KEGG" id="flt:Sv326_0181"/>
<dbReference type="GO" id="GO:0006183">
    <property type="term" value="P:GTP biosynthetic process"/>
    <property type="evidence" value="ECO:0007669"/>
    <property type="project" value="UniProtKB-UniRule"/>
</dbReference>
<evidence type="ECO:0000256" key="5">
    <source>
        <dbReference type="ARBA" id="ARBA00022553"/>
    </source>
</evidence>
<keyword evidence="7 13" id="KW-0479">Metal-binding</keyword>
<comment type="subcellular location">
    <subcellularLocation>
        <location evidence="13">Cytoplasm</location>
    </subcellularLocation>
</comment>
<dbReference type="PANTHER" id="PTHR11349">
    <property type="entry name" value="NUCLEOSIDE DIPHOSPHATE KINASE"/>
    <property type="match status" value="1"/>
</dbReference>
<evidence type="ECO:0000256" key="9">
    <source>
        <dbReference type="ARBA" id="ARBA00022777"/>
    </source>
</evidence>
<dbReference type="SUPFAM" id="SSF54919">
    <property type="entry name" value="Nucleoside diphosphate kinase, NDK"/>
    <property type="match status" value="1"/>
</dbReference>
<dbReference type="AlphaFoldDB" id="A0A7D6BL03"/>
<dbReference type="GO" id="GO:0046872">
    <property type="term" value="F:metal ion binding"/>
    <property type="evidence" value="ECO:0007669"/>
    <property type="project" value="UniProtKB-KW"/>
</dbReference>
<comment type="similarity">
    <text evidence="2 13 14 15">Belongs to the NDK family.</text>
</comment>
<sequence>MERTFVMLKPDAIKKDVAGEVISRLEKAGLEIIGMKMIKLDEKICREHYAHHVDKPFFKGLVEFMCSTPVICMVLEGENAVEVVRSLAGPTDSKKAPKGTIRGDFGTDVQANIIHASDSRETAESEIKRFFKKSELFSQ</sequence>
<proteinExistence type="inferred from homology"/>
<name>A0A7D6BL03_FERL1</name>
<dbReference type="SMART" id="SM00562">
    <property type="entry name" value="NDK"/>
    <property type="match status" value="1"/>
</dbReference>
<evidence type="ECO:0000256" key="13">
    <source>
        <dbReference type="HAMAP-Rule" id="MF_00451"/>
    </source>
</evidence>
<feature type="binding site" evidence="13 14">
    <location>
        <position position="57"/>
    </location>
    <ligand>
        <name>ATP</name>
        <dbReference type="ChEBI" id="CHEBI:30616"/>
    </ligand>
</feature>
<dbReference type="GO" id="GO:0004550">
    <property type="term" value="F:nucleoside diphosphate kinase activity"/>
    <property type="evidence" value="ECO:0007669"/>
    <property type="project" value="UniProtKB-UniRule"/>
</dbReference>
<evidence type="ECO:0000256" key="6">
    <source>
        <dbReference type="ARBA" id="ARBA00022679"/>
    </source>
</evidence>
<dbReference type="Pfam" id="PF00334">
    <property type="entry name" value="NDK"/>
    <property type="match status" value="1"/>
</dbReference>
<evidence type="ECO:0000313" key="17">
    <source>
        <dbReference type="EMBL" id="QLJ52356.1"/>
    </source>
</evidence>